<dbReference type="Gene3D" id="1.50.10.10">
    <property type="match status" value="1"/>
</dbReference>
<evidence type="ECO:0000256" key="2">
    <source>
        <dbReference type="ARBA" id="ARBA00022676"/>
    </source>
</evidence>
<dbReference type="SUPFAM" id="SSF74650">
    <property type="entry name" value="Galactose mutarotase-like"/>
    <property type="match status" value="1"/>
</dbReference>
<feature type="binding site" evidence="5">
    <location>
        <begin position="354"/>
        <end position="355"/>
    </location>
    <ligand>
        <name>substrate</name>
    </ligand>
</feature>
<dbReference type="Gene3D" id="2.60.420.10">
    <property type="entry name" value="Maltose phosphorylase, domain 3"/>
    <property type="match status" value="1"/>
</dbReference>
<evidence type="ECO:0000259" key="6">
    <source>
        <dbReference type="Pfam" id="PF03632"/>
    </source>
</evidence>
<keyword evidence="2" id="KW-0328">Glycosyltransferase</keyword>
<dbReference type="GO" id="GO:0016757">
    <property type="term" value="F:glycosyltransferase activity"/>
    <property type="evidence" value="ECO:0007669"/>
    <property type="project" value="UniProtKB-KW"/>
</dbReference>
<organism evidence="9 10">
    <name type="scientific">Ornithinibacillus bavariensis</name>
    <dbReference type="NCBI Taxonomy" id="545502"/>
    <lineage>
        <taxon>Bacteria</taxon>
        <taxon>Bacillati</taxon>
        <taxon>Bacillota</taxon>
        <taxon>Bacilli</taxon>
        <taxon>Bacillales</taxon>
        <taxon>Bacillaceae</taxon>
        <taxon>Ornithinibacillus</taxon>
    </lineage>
</organism>
<dbReference type="Pfam" id="PF03636">
    <property type="entry name" value="Glyco_hydro_65N"/>
    <property type="match status" value="1"/>
</dbReference>
<keyword evidence="10" id="KW-1185">Reference proteome</keyword>
<dbReference type="InterPro" id="IPR005196">
    <property type="entry name" value="Glyco_hydro_65_N"/>
</dbReference>
<dbReference type="GO" id="GO:0005975">
    <property type="term" value="P:carbohydrate metabolic process"/>
    <property type="evidence" value="ECO:0007669"/>
    <property type="project" value="InterPro"/>
</dbReference>
<evidence type="ECO:0000313" key="9">
    <source>
        <dbReference type="EMBL" id="GIO28697.1"/>
    </source>
</evidence>
<dbReference type="InterPro" id="IPR008928">
    <property type="entry name" value="6-hairpin_glycosidase_sf"/>
</dbReference>
<dbReference type="SUPFAM" id="SSF48208">
    <property type="entry name" value="Six-hairpin glycosidases"/>
    <property type="match status" value="1"/>
</dbReference>
<dbReference type="RefSeq" id="WP_212922150.1">
    <property type="nucleotide sequence ID" value="NZ_BORP01000008.1"/>
</dbReference>
<sequence length="769" mass="88808">MSWKIQSKNIDFEKLLIEESLFFNGNGYIGIRGNLEEGLPEHVETIRGTYINGYHDIVNIPYGEKLFGFPETQQKLVNIMDTQGIEIWVGSDQEKEKVSLYTGEVLSYNRILHMDKGLTERILHWRSRQGHELIIKFTRLVSFHIQELFYQFVTLTPISNPIPVQIVSTMNGDVKNYANRNDPRVASDDKKHIKINQLLQCEDYSFIELETCRSGLRSAALSTMKLSNPYAKYRYEMKKSAIVSTVDFQLSAETFLDKRTFIAESTRYEELRKELVAIKKESASLNYHEIAIQQKSYMNSFWNDTDVIIQGDEQIQEAIRFNLYHLLQSAGQDGKTSIAAKGLSGEGYEGHYFWDTEIYLLPMFTLTNPALARKLLLYRYTILNSARERAKEMGHKKGALYPWRTITGKECSSYFPAGTAQYHISADIAYSYVYYFLATNDMEFLKEAGAEVLLETARLWIEVGHFKEDQFRIDTVTGPDEYTAIVNNNYYTNVMAKYNLQWAYDISLKLQIEEPIFWKRLKEKLSFTEGELESFKQAAERMYLPYDENRQINPQDDTFLQKEIWDFEGTPAEHYPLLLHYHPLTIYRYQVCKQADTVLAHFLVEDEASEAVIKNSYEYYEKITTHDSSLSSCVFSMMGARVGYVEKAYNYFIETARLDLDNIQGNTKDGLHMANLGGTWLAIVAGFAGLRLKKNGICLRPQLPKAWKGYKFPLQYQGRSLFVHHNQDHFTIELLTGEPVTISIWNKNYPVTKDKPISLPSASNGGINV</sequence>
<evidence type="ECO:0000259" key="8">
    <source>
        <dbReference type="Pfam" id="PF03636"/>
    </source>
</evidence>
<feature type="binding site" evidence="5">
    <location>
        <begin position="593"/>
        <end position="594"/>
    </location>
    <ligand>
        <name>substrate</name>
    </ligand>
</feature>
<reference evidence="9" key="1">
    <citation type="submission" date="2021-03" db="EMBL/GenBank/DDBJ databases">
        <title>Antimicrobial resistance genes in bacteria isolated from Japanese honey, and their potential for conferring macrolide and lincosamide resistance in the American foulbrood pathogen Paenibacillus larvae.</title>
        <authorList>
            <person name="Okamoto M."/>
            <person name="Kumagai M."/>
            <person name="Kanamori H."/>
            <person name="Takamatsu D."/>
        </authorList>
    </citation>
    <scope>NUCLEOTIDE SEQUENCE</scope>
    <source>
        <strain evidence="9">J43TS3</strain>
    </source>
</reference>
<evidence type="ECO:0000256" key="5">
    <source>
        <dbReference type="PIRSR" id="PIRSR036289-51"/>
    </source>
</evidence>
<dbReference type="InterPro" id="IPR005195">
    <property type="entry name" value="Glyco_hydro_65_M"/>
</dbReference>
<feature type="domain" description="Glycoside hydrolase family 65 N-terminal" evidence="8">
    <location>
        <begin position="9"/>
        <end position="253"/>
    </location>
</feature>
<dbReference type="InterPro" id="IPR011013">
    <property type="entry name" value="Gal_mutarotase_sf_dom"/>
</dbReference>
<dbReference type="EMBL" id="BORP01000008">
    <property type="protein sequence ID" value="GIO28697.1"/>
    <property type="molecule type" value="Genomic_DNA"/>
</dbReference>
<evidence type="ECO:0000313" key="10">
    <source>
        <dbReference type="Proteomes" id="UP000676917"/>
    </source>
</evidence>
<dbReference type="InterPro" id="IPR012341">
    <property type="entry name" value="6hp_glycosidase-like_sf"/>
</dbReference>
<dbReference type="GO" id="GO:0004553">
    <property type="term" value="F:hydrolase activity, hydrolyzing O-glycosyl compounds"/>
    <property type="evidence" value="ECO:0007669"/>
    <property type="project" value="TreeGrafter"/>
</dbReference>
<dbReference type="Gene3D" id="2.70.98.40">
    <property type="entry name" value="Glycoside hydrolase, family 65, N-terminal domain"/>
    <property type="match status" value="1"/>
</dbReference>
<evidence type="ECO:0000256" key="1">
    <source>
        <dbReference type="ARBA" id="ARBA00006768"/>
    </source>
</evidence>
<gene>
    <name evidence="9" type="ORF">J43TS3_33080</name>
</gene>
<proteinExistence type="inferred from homology"/>
<keyword evidence="3" id="KW-0808">Transferase</keyword>
<dbReference type="PANTHER" id="PTHR11051">
    <property type="entry name" value="GLYCOSYL HYDROLASE-RELATED"/>
    <property type="match status" value="1"/>
</dbReference>
<dbReference type="Pfam" id="PF03632">
    <property type="entry name" value="Glyco_hydro_65m"/>
    <property type="match status" value="1"/>
</dbReference>
<feature type="domain" description="Glycoside hydrolase family 65 C-terminal" evidence="7">
    <location>
        <begin position="690"/>
        <end position="747"/>
    </location>
</feature>
<feature type="active site" description="Proton donor" evidence="4">
    <location>
        <position position="481"/>
    </location>
</feature>
<comment type="similarity">
    <text evidence="1">Belongs to the glycosyl hydrolase 65 family.</text>
</comment>
<evidence type="ECO:0000256" key="3">
    <source>
        <dbReference type="ARBA" id="ARBA00022679"/>
    </source>
</evidence>
<dbReference type="PANTHER" id="PTHR11051:SF8">
    <property type="entry name" value="PROTEIN-GLUCOSYLGALACTOSYLHYDROXYLYSINE GLUCOSIDASE"/>
    <property type="match status" value="1"/>
</dbReference>
<accession>A0A919X9V8</accession>
<dbReference type="Pfam" id="PF03633">
    <property type="entry name" value="Glyco_hydro_65C"/>
    <property type="match status" value="1"/>
</dbReference>
<protein>
    <submittedName>
        <fullName evidence="9">Glycosyl hydrolase</fullName>
    </submittedName>
</protein>
<feature type="domain" description="Glycoside hydrolase family 65 central catalytic" evidence="6">
    <location>
        <begin position="320"/>
        <end position="680"/>
    </location>
</feature>
<dbReference type="GO" id="GO:0030246">
    <property type="term" value="F:carbohydrate binding"/>
    <property type="evidence" value="ECO:0007669"/>
    <property type="project" value="InterPro"/>
</dbReference>
<evidence type="ECO:0000259" key="7">
    <source>
        <dbReference type="Pfam" id="PF03633"/>
    </source>
</evidence>
<dbReference type="PIRSF" id="PIRSF036289">
    <property type="entry name" value="Glycosyl_hydrolase_malt_phosph"/>
    <property type="match status" value="1"/>
</dbReference>
<dbReference type="InterPro" id="IPR037018">
    <property type="entry name" value="GH65_N"/>
</dbReference>
<dbReference type="InterPro" id="IPR017045">
    <property type="entry name" value="Malt_Pase/Glycosyl_Hdrlase"/>
</dbReference>
<evidence type="ECO:0000256" key="4">
    <source>
        <dbReference type="PIRSR" id="PIRSR036289-50"/>
    </source>
</evidence>
<dbReference type="AlphaFoldDB" id="A0A919X9V8"/>
<name>A0A919X9V8_9BACI</name>
<dbReference type="Proteomes" id="UP000676917">
    <property type="component" value="Unassembled WGS sequence"/>
</dbReference>
<keyword evidence="9" id="KW-0378">Hydrolase</keyword>
<comment type="caution">
    <text evidence="9">The sequence shown here is derived from an EMBL/GenBank/DDBJ whole genome shotgun (WGS) entry which is preliminary data.</text>
</comment>
<dbReference type="InterPro" id="IPR005194">
    <property type="entry name" value="Glyco_hydro_65_C"/>
</dbReference>